<reference evidence="2 3" key="1">
    <citation type="submission" date="2019-02" db="EMBL/GenBank/DDBJ databases">
        <title>Deep-cultivation of Planctomycetes and their phenomic and genomic characterization uncovers novel biology.</title>
        <authorList>
            <person name="Wiegand S."/>
            <person name="Jogler M."/>
            <person name="Boedeker C."/>
            <person name="Pinto D."/>
            <person name="Vollmers J."/>
            <person name="Rivas-Marin E."/>
            <person name="Kohn T."/>
            <person name="Peeters S.H."/>
            <person name="Heuer A."/>
            <person name="Rast P."/>
            <person name="Oberbeckmann S."/>
            <person name="Bunk B."/>
            <person name="Jeske O."/>
            <person name="Meyerdierks A."/>
            <person name="Storesund J.E."/>
            <person name="Kallscheuer N."/>
            <person name="Luecker S."/>
            <person name="Lage O.M."/>
            <person name="Pohl T."/>
            <person name="Merkel B.J."/>
            <person name="Hornburger P."/>
            <person name="Mueller R.-W."/>
            <person name="Bruemmer F."/>
            <person name="Labrenz M."/>
            <person name="Spormann A.M."/>
            <person name="Op den Camp H."/>
            <person name="Overmann J."/>
            <person name="Amann R."/>
            <person name="Jetten M.S.M."/>
            <person name="Mascher T."/>
            <person name="Medema M.H."/>
            <person name="Devos D.P."/>
            <person name="Kaster A.-K."/>
            <person name="Ovreas L."/>
            <person name="Rohde M."/>
            <person name="Galperin M.Y."/>
            <person name="Jogler C."/>
        </authorList>
    </citation>
    <scope>NUCLEOTIDE SEQUENCE [LARGE SCALE GENOMIC DNA]</scope>
    <source>
        <strain evidence="2 3">Pan265</strain>
    </source>
</reference>
<dbReference type="Pfam" id="PF00581">
    <property type="entry name" value="Rhodanese"/>
    <property type="match status" value="1"/>
</dbReference>
<dbReference type="InterPro" id="IPR050229">
    <property type="entry name" value="GlpE_sulfurtransferase"/>
</dbReference>
<dbReference type="SMART" id="SM00450">
    <property type="entry name" value="RHOD"/>
    <property type="match status" value="1"/>
</dbReference>
<dbReference type="PROSITE" id="PS50206">
    <property type="entry name" value="RHODANESE_3"/>
    <property type="match status" value="1"/>
</dbReference>
<name>A0A518BX94_9BACT</name>
<dbReference type="AlphaFoldDB" id="A0A518BX94"/>
<evidence type="ECO:0000259" key="1">
    <source>
        <dbReference type="PROSITE" id="PS50206"/>
    </source>
</evidence>
<feature type="domain" description="Rhodanese" evidence="1">
    <location>
        <begin position="44"/>
        <end position="130"/>
    </location>
</feature>
<accession>A0A518BX94</accession>
<keyword evidence="3" id="KW-1185">Reference proteome</keyword>
<dbReference type="PROSITE" id="PS51257">
    <property type="entry name" value="PROKAR_LIPOPROTEIN"/>
    <property type="match status" value="1"/>
</dbReference>
<dbReference type="Proteomes" id="UP000320386">
    <property type="component" value="Chromosome"/>
</dbReference>
<dbReference type="EMBL" id="CP036280">
    <property type="protein sequence ID" value="QDU71593.1"/>
    <property type="molecule type" value="Genomic_DNA"/>
</dbReference>
<organism evidence="2 3">
    <name type="scientific">Mucisphaera calidilacus</name>
    <dbReference type="NCBI Taxonomy" id="2527982"/>
    <lineage>
        <taxon>Bacteria</taxon>
        <taxon>Pseudomonadati</taxon>
        <taxon>Planctomycetota</taxon>
        <taxon>Phycisphaerae</taxon>
        <taxon>Phycisphaerales</taxon>
        <taxon>Phycisphaeraceae</taxon>
        <taxon>Mucisphaera</taxon>
    </lineage>
</organism>
<dbReference type="CDD" id="cd00158">
    <property type="entry name" value="RHOD"/>
    <property type="match status" value="1"/>
</dbReference>
<gene>
    <name evidence="2" type="ORF">Pan265_14450</name>
</gene>
<dbReference type="InterPro" id="IPR001763">
    <property type="entry name" value="Rhodanese-like_dom"/>
</dbReference>
<dbReference type="OrthoDB" id="9800872at2"/>
<dbReference type="Gene3D" id="3.40.250.10">
    <property type="entry name" value="Rhodanese-like domain"/>
    <property type="match status" value="1"/>
</dbReference>
<sequence>MKTSNWLNAALILLATALVGCSSGISDRDLRVVSVKTVLRDLDKHDDPVLVDVRTQAEFEAGHLPNARHLPLQDVQRFDPQLTDADVIIVYGSGWKDDRVPAVVKRLLAYEYNDVYDFRGGYPSWLEHHAKNPE</sequence>
<evidence type="ECO:0000313" key="3">
    <source>
        <dbReference type="Proteomes" id="UP000320386"/>
    </source>
</evidence>
<proteinExistence type="predicted"/>
<protein>
    <submittedName>
        <fullName evidence="2">Molybdopterin biosynthesis protein MoeB</fullName>
    </submittedName>
</protein>
<dbReference type="RefSeq" id="WP_145445731.1">
    <property type="nucleotide sequence ID" value="NZ_CP036280.1"/>
</dbReference>
<dbReference type="InterPro" id="IPR036873">
    <property type="entry name" value="Rhodanese-like_dom_sf"/>
</dbReference>
<dbReference type="PANTHER" id="PTHR43031:SF16">
    <property type="entry name" value="OXIDOREDUCTASE"/>
    <property type="match status" value="1"/>
</dbReference>
<evidence type="ECO:0000313" key="2">
    <source>
        <dbReference type="EMBL" id="QDU71593.1"/>
    </source>
</evidence>
<dbReference type="SUPFAM" id="SSF52821">
    <property type="entry name" value="Rhodanese/Cell cycle control phosphatase"/>
    <property type="match status" value="1"/>
</dbReference>
<dbReference type="PANTHER" id="PTHR43031">
    <property type="entry name" value="FAD-DEPENDENT OXIDOREDUCTASE"/>
    <property type="match status" value="1"/>
</dbReference>
<dbReference type="KEGG" id="mcad:Pan265_14450"/>